<dbReference type="GO" id="GO:0009279">
    <property type="term" value="C:cell outer membrane"/>
    <property type="evidence" value="ECO:0007669"/>
    <property type="project" value="UniProtKB-SubCell"/>
</dbReference>
<proteinExistence type="inferred from homology"/>
<dbReference type="AlphaFoldDB" id="A0A0B0EQ27"/>
<dbReference type="Proteomes" id="UP000030652">
    <property type="component" value="Unassembled WGS sequence"/>
</dbReference>
<dbReference type="SUPFAM" id="SSF56935">
    <property type="entry name" value="Porins"/>
    <property type="match status" value="1"/>
</dbReference>
<keyword evidence="2 3" id="KW-0812">Transmembrane</keyword>
<dbReference type="Gene3D" id="2.170.130.10">
    <property type="entry name" value="TonB-dependent receptor, plug domain"/>
    <property type="match status" value="1"/>
</dbReference>
<evidence type="ECO:0000259" key="4">
    <source>
        <dbReference type="Pfam" id="PF07715"/>
    </source>
</evidence>
<dbReference type="PANTHER" id="PTHR30069">
    <property type="entry name" value="TONB-DEPENDENT OUTER MEMBRANE RECEPTOR"/>
    <property type="match status" value="1"/>
</dbReference>
<dbReference type="InterPro" id="IPR037066">
    <property type="entry name" value="Plug_dom_sf"/>
</dbReference>
<comment type="subcellular location">
    <subcellularLocation>
        <location evidence="2">Cell outer membrane</location>
        <topology evidence="2">Multi-pass membrane protein</topology>
    </subcellularLocation>
</comment>
<feature type="transmembrane region" description="Helical" evidence="3">
    <location>
        <begin position="20"/>
        <end position="45"/>
    </location>
</feature>
<accession>A0A0B0EQ27</accession>
<dbReference type="GO" id="GO:0044718">
    <property type="term" value="P:siderophore transmembrane transport"/>
    <property type="evidence" value="ECO:0007669"/>
    <property type="project" value="TreeGrafter"/>
</dbReference>
<evidence type="ECO:0000256" key="1">
    <source>
        <dbReference type="ARBA" id="ARBA00022729"/>
    </source>
</evidence>
<dbReference type="PANTHER" id="PTHR30069:SF29">
    <property type="entry name" value="HEMOGLOBIN AND HEMOGLOBIN-HAPTOGLOBIN-BINDING PROTEIN 1-RELATED"/>
    <property type="match status" value="1"/>
</dbReference>
<dbReference type="EMBL" id="JRYO01000067">
    <property type="protein sequence ID" value="KHE93253.1"/>
    <property type="molecule type" value="Genomic_DNA"/>
</dbReference>
<keyword evidence="2" id="KW-0813">Transport</keyword>
<keyword evidence="2" id="KW-0998">Cell outer membrane</keyword>
<evidence type="ECO:0000256" key="3">
    <source>
        <dbReference type="SAM" id="Phobius"/>
    </source>
</evidence>
<protein>
    <submittedName>
        <fullName evidence="5">TonB-dependent receptor protein</fullName>
    </submittedName>
</protein>
<feature type="domain" description="TonB-dependent receptor plug" evidence="4">
    <location>
        <begin position="75"/>
        <end position="181"/>
    </location>
</feature>
<dbReference type="eggNOG" id="COG4206">
    <property type="taxonomic scope" value="Bacteria"/>
</dbReference>
<dbReference type="InterPro" id="IPR039426">
    <property type="entry name" value="TonB-dep_rcpt-like"/>
</dbReference>
<comment type="similarity">
    <text evidence="2">Belongs to the TonB-dependent receptor family.</text>
</comment>
<comment type="caution">
    <text evidence="5">The sequence shown here is derived from an EMBL/GenBank/DDBJ whole genome shotgun (WGS) entry which is preliminary data.</text>
</comment>
<gene>
    <name evidence="5" type="ORF">SCABRO_01015</name>
</gene>
<organism evidence="5 6">
    <name type="scientific">Candidatus Scalindua brodae</name>
    <dbReference type="NCBI Taxonomy" id="237368"/>
    <lineage>
        <taxon>Bacteria</taxon>
        <taxon>Pseudomonadati</taxon>
        <taxon>Planctomycetota</taxon>
        <taxon>Candidatus Brocadiia</taxon>
        <taxon>Candidatus Brocadiales</taxon>
        <taxon>Candidatus Scalinduaceae</taxon>
        <taxon>Candidatus Scalindua</taxon>
    </lineage>
</organism>
<evidence type="ECO:0000313" key="6">
    <source>
        <dbReference type="Proteomes" id="UP000030652"/>
    </source>
</evidence>
<reference evidence="5 6" key="1">
    <citation type="submission" date="2014-10" db="EMBL/GenBank/DDBJ databases">
        <title>Draft genome of anammox bacterium scalindua brodae, obtained using differential coverage binning of sequence data from two enrichment reactors.</title>
        <authorList>
            <person name="Speth D.R."/>
            <person name="Russ L."/>
            <person name="Kartal B."/>
            <person name="Op den Camp H.J."/>
            <person name="Dutilh B.E."/>
            <person name="Jetten M.S."/>
        </authorList>
    </citation>
    <scope>NUCLEOTIDE SEQUENCE [LARGE SCALE GENOMIC DNA]</scope>
    <source>
        <strain evidence="5">RU1</strain>
    </source>
</reference>
<sequence length="291" mass="32612">MNCKLNKTYLKMAHTSSRFIRLFILLNFVIFSLISTLSTTGGLYAQNKETELEEMFAIFSEEEIVVSALKRPKTVSKSPAIMSVITARQIRHMGAKTLSDVLKTVPGFDIQMDNNGEQEFIARGVFDGSSQKVKVLIDGHSVNQPGSGGASFNFYDLVVMNAKRIEIIRGPGSALYGQNAFLAVINVITKDTDDIDGFQLTTGGGSFDTQNYNILFGKEYRDLKISGFLDYFDTQGFSKKIEQDIIFTDAASLTPGRSQNRKEKTDLSLKLSYKNLEINGKYLKKRRLYRL</sequence>
<keyword evidence="1" id="KW-0732">Signal</keyword>
<dbReference type="PROSITE" id="PS52016">
    <property type="entry name" value="TONB_DEPENDENT_REC_3"/>
    <property type="match status" value="1"/>
</dbReference>
<name>A0A0B0EQ27_9BACT</name>
<evidence type="ECO:0000313" key="5">
    <source>
        <dbReference type="EMBL" id="KHE93253.1"/>
    </source>
</evidence>
<dbReference type="GO" id="GO:0015344">
    <property type="term" value="F:siderophore uptake transmembrane transporter activity"/>
    <property type="evidence" value="ECO:0007669"/>
    <property type="project" value="TreeGrafter"/>
</dbReference>
<dbReference type="InterPro" id="IPR012910">
    <property type="entry name" value="Plug_dom"/>
</dbReference>
<evidence type="ECO:0000256" key="2">
    <source>
        <dbReference type="PROSITE-ProRule" id="PRU01360"/>
    </source>
</evidence>
<keyword evidence="2" id="KW-1134">Transmembrane beta strand</keyword>
<dbReference type="Pfam" id="PF07715">
    <property type="entry name" value="Plug"/>
    <property type="match status" value="1"/>
</dbReference>
<keyword evidence="2 3" id="KW-0472">Membrane</keyword>
<keyword evidence="5" id="KW-0675">Receptor</keyword>
<keyword evidence="3" id="KW-1133">Transmembrane helix</keyword>